<feature type="region of interest" description="Disordered" evidence="1">
    <location>
        <begin position="32"/>
        <end position="87"/>
    </location>
</feature>
<reference evidence="3" key="2">
    <citation type="submission" date="2023-06" db="EMBL/GenBank/DDBJ databases">
        <authorList>
            <person name="Ma L."/>
            <person name="Liu K.-W."/>
            <person name="Li Z."/>
            <person name="Hsiao Y.-Y."/>
            <person name="Qi Y."/>
            <person name="Fu T."/>
            <person name="Tang G."/>
            <person name="Zhang D."/>
            <person name="Sun W.-H."/>
            <person name="Liu D.-K."/>
            <person name="Li Y."/>
            <person name="Chen G.-Z."/>
            <person name="Liu X.-D."/>
            <person name="Liao X.-Y."/>
            <person name="Jiang Y.-T."/>
            <person name="Yu X."/>
            <person name="Hao Y."/>
            <person name="Huang J."/>
            <person name="Zhao X.-W."/>
            <person name="Ke S."/>
            <person name="Chen Y.-Y."/>
            <person name="Wu W.-L."/>
            <person name="Hsu J.-L."/>
            <person name="Lin Y.-F."/>
            <person name="Huang M.-D."/>
            <person name="Li C.-Y."/>
            <person name="Huang L."/>
            <person name="Wang Z.-W."/>
            <person name="Zhao X."/>
            <person name="Zhong W.-Y."/>
            <person name="Peng D.-H."/>
            <person name="Ahmad S."/>
            <person name="Lan S."/>
            <person name="Zhang J.-S."/>
            <person name="Tsai W.-C."/>
            <person name="Van De Peer Y."/>
            <person name="Liu Z.-J."/>
        </authorList>
    </citation>
    <scope>NUCLEOTIDE SEQUENCE</scope>
    <source>
        <strain evidence="3">SCP</strain>
        <tissue evidence="3">Leaves</tissue>
    </source>
</reference>
<accession>A0AAV9BWF0</accession>
<evidence type="ECO:0000256" key="1">
    <source>
        <dbReference type="SAM" id="MobiDB-lite"/>
    </source>
</evidence>
<evidence type="ECO:0000313" key="3">
    <source>
        <dbReference type="EMBL" id="KAK1281248.1"/>
    </source>
</evidence>
<keyword evidence="4" id="KW-1185">Reference proteome</keyword>
<proteinExistence type="predicted"/>
<gene>
    <name evidence="3" type="ORF">QJS04_geneDACA002810</name>
</gene>
<feature type="domain" description="UBA" evidence="2">
    <location>
        <begin position="216"/>
        <end position="254"/>
    </location>
</feature>
<dbReference type="PROSITE" id="PS50030">
    <property type="entry name" value="UBA"/>
    <property type="match status" value="1"/>
</dbReference>
<dbReference type="EMBL" id="JAUJYN010000001">
    <property type="protein sequence ID" value="KAK1281248.1"/>
    <property type="molecule type" value="Genomic_DNA"/>
</dbReference>
<dbReference type="PANTHER" id="PTHR23068:SF25">
    <property type="entry name" value="DNA (CYTOSINE-5)-METHYLTRANSFERASE DRM2"/>
    <property type="match status" value="1"/>
</dbReference>
<dbReference type="GO" id="GO:0005634">
    <property type="term" value="C:nucleus"/>
    <property type="evidence" value="ECO:0007669"/>
    <property type="project" value="TreeGrafter"/>
</dbReference>
<organism evidence="3 4">
    <name type="scientific">Acorus gramineus</name>
    <name type="common">Dwarf sweet flag</name>
    <dbReference type="NCBI Taxonomy" id="55184"/>
    <lineage>
        <taxon>Eukaryota</taxon>
        <taxon>Viridiplantae</taxon>
        <taxon>Streptophyta</taxon>
        <taxon>Embryophyta</taxon>
        <taxon>Tracheophyta</taxon>
        <taxon>Spermatophyta</taxon>
        <taxon>Magnoliopsida</taxon>
        <taxon>Liliopsida</taxon>
        <taxon>Acoraceae</taxon>
        <taxon>Acorus</taxon>
    </lineage>
</organism>
<feature type="region of interest" description="Disordered" evidence="1">
    <location>
        <begin position="175"/>
        <end position="197"/>
    </location>
</feature>
<name>A0AAV9BWF0_ACOGR</name>
<evidence type="ECO:0000313" key="4">
    <source>
        <dbReference type="Proteomes" id="UP001179952"/>
    </source>
</evidence>
<evidence type="ECO:0000259" key="2">
    <source>
        <dbReference type="PROSITE" id="PS50030"/>
    </source>
</evidence>
<dbReference type="PANTHER" id="PTHR23068">
    <property type="entry name" value="DNA CYTOSINE-5- -METHYLTRANSFERASE 3-RELATED"/>
    <property type="match status" value="1"/>
</dbReference>
<dbReference type="AlphaFoldDB" id="A0AAV9BWF0"/>
<sequence length="287" mass="31948">MSLSDFLDLWFLRITEGLFTLLRNALEKSELMNDPQKNAAGQTDWTDDSEDDDNISWESDEEPKPENSGPPPATNFPTVEQEDHAGPSRRILGAAARMRDDFKSMDDLWVAGTKKDDRSIKAKVSPADPSRSKLISHFVGMGFAEDMVTKVIDENGKRDVNTLLETLLTYKVIGTSTNSPRSSNNEKKCPDDEFSDMSSVEFSDADYVENETEEEDISEKDRKLLTLVEMGFSTDEASSAVDRCGQNASILELADSIHAAQLAEGVEGPEEEFPWTCWSEDEVPCLS</sequence>
<reference evidence="3" key="1">
    <citation type="journal article" date="2023" name="Nat. Commun.">
        <title>Diploid and tetraploid genomes of Acorus and the evolution of monocots.</title>
        <authorList>
            <person name="Ma L."/>
            <person name="Liu K.W."/>
            <person name="Li Z."/>
            <person name="Hsiao Y.Y."/>
            <person name="Qi Y."/>
            <person name="Fu T."/>
            <person name="Tang G.D."/>
            <person name="Zhang D."/>
            <person name="Sun W.H."/>
            <person name="Liu D.K."/>
            <person name="Li Y."/>
            <person name="Chen G.Z."/>
            <person name="Liu X.D."/>
            <person name="Liao X.Y."/>
            <person name="Jiang Y.T."/>
            <person name="Yu X."/>
            <person name="Hao Y."/>
            <person name="Huang J."/>
            <person name="Zhao X.W."/>
            <person name="Ke S."/>
            <person name="Chen Y.Y."/>
            <person name="Wu W.L."/>
            <person name="Hsu J.L."/>
            <person name="Lin Y.F."/>
            <person name="Huang M.D."/>
            <person name="Li C.Y."/>
            <person name="Huang L."/>
            <person name="Wang Z.W."/>
            <person name="Zhao X."/>
            <person name="Zhong W.Y."/>
            <person name="Peng D.H."/>
            <person name="Ahmad S."/>
            <person name="Lan S."/>
            <person name="Zhang J.S."/>
            <person name="Tsai W.C."/>
            <person name="Van de Peer Y."/>
            <person name="Liu Z.J."/>
        </authorList>
    </citation>
    <scope>NUCLEOTIDE SEQUENCE</scope>
    <source>
        <strain evidence="3">SCP</strain>
    </source>
</reference>
<dbReference type="InterPro" id="IPR050390">
    <property type="entry name" value="C5-Methyltransferase"/>
</dbReference>
<dbReference type="Proteomes" id="UP001179952">
    <property type="component" value="Unassembled WGS sequence"/>
</dbReference>
<comment type="caution">
    <text evidence="3">The sequence shown here is derived from an EMBL/GenBank/DDBJ whole genome shotgun (WGS) entry which is preliminary data.</text>
</comment>
<dbReference type="InterPro" id="IPR015940">
    <property type="entry name" value="UBA"/>
</dbReference>
<protein>
    <submittedName>
        <fullName evidence="3">DNA (Cytosine-5)-methyltransferase DRM1</fullName>
    </submittedName>
</protein>
<feature type="compositionally biased region" description="Acidic residues" evidence="1">
    <location>
        <begin position="45"/>
        <end position="63"/>
    </location>
</feature>
<dbReference type="GO" id="GO:0003886">
    <property type="term" value="F:DNA (cytosine-5-)-methyltransferase activity"/>
    <property type="evidence" value="ECO:0007669"/>
    <property type="project" value="TreeGrafter"/>
</dbReference>